<comment type="caution">
    <text evidence="2">The sequence shown here is derived from an EMBL/GenBank/DDBJ whole genome shotgun (WGS) entry which is preliminary data.</text>
</comment>
<gene>
    <name evidence="2" type="ORF">I4J89_26145</name>
</gene>
<dbReference type="AlphaFoldDB" id="A0A931CCQ1"/>
<protein>
    <submittedName>
        <fullName evidence="2">Uncharacterized protein</fullName>
    </submittedName>
</protein>
<accession>A0A931CCQ1</accession>
<keyword evidence="3" id="KW-1185">Reference proteome</keyword>
<proteinExistence type="predicted"/>
<feature type="transmembrane region" description="Helical" evidence="1">
    <location>
        <begin position="156"/>
        <end position="179"/>
    </location>
</feature>
<evidence type="ECO:0000256" key="1">
    <source>
        <dbReference type="SAM" id="Phobius"/>
    </source>
</evidence>
<organism evidence="2 3">
    <name type="scientific">Actinoplanes aureus</name>
    <dbReference type="NCBI Taxonomy" id="2792083"/>
    <lineage>
        <taxon>Bacteria</taxon>
        <taxon>Bacillati</taxon>
        <taxon>Actinomycetota</taxon>
        <taxon>Actinomycetes</taxon>
        <taxon>Micromonosporales</taxon>
        <taxon>Micromonosporaceae</taxon>
        <taxon>Actinoplanes</taxon>
    </lineage>
</organism>
<keyword evidence="1" id="KW-1133">Transmembrane helix</keyword>
<dbReference type="EMBL" id="JADQTO010000013">
    <property type="protein sequence ID" value="MBG0564936.1"/>
    <property type="molecule type" value="Genomic_DNA"/>
</dbReference>
<reference evidence="2" key="1">
    <citation type="submission" date="2020-11" db="EMBL/GenBank/DDBJ databases">
        <title>Isolation and identification of active actinomycetes.</title>
        <authorList>
            <person name="Sun X."/>
        </authorList>
    </citation>
    <scope>NUCLEOTIDE SEQUENCE</scope>
    <source>
        <strain evidence="2">NEAU-A11</strain>
    </source>
</reference>
<name>A0A931CCQ1_9ACTN</name>
<sequence>MADARDFLLPPAEPEDSMANGFANPGEFFNYVSPSAWIADIVERISGWNPFDWASEYFTGEWGEFHKFGTTLANLADFMQEIGAGIQANFLEADRSWSGNAADSAFAYFTSLAAAVSSQQFALNEAAHGYHEAARGVWQLSKQLGNILQAMADEAILAGLTAVAGTVTMATGAGAVVGYSMAAYHAIQILKLAARASKIINTALIVILSLFGGAVALTGQGGDLSAVQLPETSFDLPRS</sequence>
<evidence type="ECO:0000313" key="2">
    <source>
        <dbReference type="EMBL" id="MBG0564936.1"/>
    </source>
</evidence>
<feature type="transmembrane region" description="Helical" evidence="1">
    <location>
        <begin position="199"/>
        <end position="219"/>
    </location>
</feature>
<keyword evidence="1" id="KW-0472">Membrane</keyword>
<keyword evidence="1" id="KW-0812">Transmembrane</keyword>
<evidence type="ECO:0000313" key="3">
    <source>
        <dbReference type="Proteomes" id="UP000598146"/>
    </source>
</evidence>
<dbReference type="RefSeq" id="WP_196416726.1">
    <property type="nucleotide sequence ID" value="NZ_JADQTO010000013.1"/>
</dbReference>
<dbReference type="Proteomes" id="UP000598146">
    <property type="component" value="Unassembled WGS sequence"/>
</dbReference>